<proteinExistence type="predicted"/>
<dbReference type="OrthoDB" id="392281at2759"/>
<keyword evidence="2" id="KW-1185">Reference proteome</keyword>
<accession>A0A1J1H7G0</accession>
<evidence type="ECO:0000313" key="2">
    <source>
        <dbReference type="Proteomes" id="UP000220158"/>
    </source>
</evidence>
<dbReference type="RefSeq" id="XP_028532373.1">
    <property type="nucleotide sequence ID" value="XM_028675822.1"/>
</dbReference>
<reference evidence="1 2" key="1">
    <citation type="submission" date="2015-04" db="EMBL/GenBank/DDBJ databases">
        <authorList>
            <consortium name="Pathogen Informatics"/>
        </authorList>
    </citation>
    <scope>NUCLEOTIDE SEQUENCE [LARGE SCALE GENOMIC DNA]</scope>
    <source>
        <strain evidence="1 2">SGS1</strain>
    </source>
</reference>
<dbReference type="GeneID" id="39735467"/>
<dbReference type="OMA" id="YTNSALY"/>
<gene>
    <name evidence="1" type="ORF">PRELSG_0713000</name>
</gene>
<evidence type="ECO:0000313" key="1">
    <source>
        <dbReference type="EMBL" id="CRG99366.1"/>
    </source>
</evidence>
<dbReference type="KEGG" id="prel:PRELSG_0713000"/>
<protein>
    <submittedName>
        <fullName evidence="1">Uncharacterized protein</fullName>
    </submittedName>
</protein>
<dbReference type="Proteomes" id="UP000220158">
    <property type="component" value="Chromosome 7"/>
</dbReference>
<sequence length="633" mass="76561">MKNNKEIKLIYRTLNDNFFVINKPVNWTLKKKKVIRDIKFSKCSEDYNKEENKNEDTKYINVLKNLSNSEKNTFLFTNSSSYFYNNFNFNLNESNSKAKDKENVNDYKRILHNKFIEKYYLESILKCETKTDIYFPYKLPIYMSGLVICCRDYYIYKKFLQMIDENKLIRKYRCLINNPFVFIHNKRNDYKKEENAKENLKPLENKFNQNKYVNKINDRQICKKVYLSNISSLLAQKEVSEMFPFYNFFDNNSYSSSYWYNITNLEIEKLNEKLSFLLENDKRESTSKMERKSGIDTEKENNDYFINAYLKKSQPIKSLTNFFSYIFNNVINDFSYLKRGKNIIEEFEEQKDQEIMIFYNSTHKKSEKELKICDNIYNLNLKHLYNSKKRILFPLSLFFNEGNFFFFDKEISKNSLKFSMIYKIKNYKKYLEKNIFLNNEKSINYNLENFDNIFLIEFILLNNHKPDLIRFFFSETSTPIINDNIFYKNNFKNDIINELILIKENNNLHINSSIFEDKYSDNSHIFSDEKIKDYNKKYNDNLLDKYKLNKNAFTIPDDNSLNNVNEKVKLNLNNYFINETKNSIDDNDYHKYNTNKKFPKNNNLCLELYQLQFCDPINNDFIKIENSLSTSWI</sequence>
<name>A0A1J1H7G0_PLARL</name>
<dbReference type="EMBL" id="LN835302">
    <property type="protein sequence ID" value="CRG99366.1"/>
    <property type="molecule type" value="Genomic_DNA"/>
</dbReference>
<organism evidence="1 2">
    <name type="scientific">Plasmodium relictum</name>
    <dbReference type="NCBI Taxonomy" id="85471"/>
    <lineage>
        <taxon>Eukaryota</taxon>
        <taxon>Sar</taxon>
        <taxon>Alveolata</taxon>
        <taxon>Apicomplexa</taxon>
        <taxon>Aconoidasida</taxon>
        <taxon>Haemosporida</taxon>
        <taxon>Plasmodiidae</taxon>
        <taxon>Plasmodium</taxon>
        <taxon>Plasmodium (Haemamoeba)</taxon>
    </lineage>
</organism>
<dbReference type="AlphaFoldDB" id="A0A1J1H7G0"/>
<dbReference type="VEuPathDB" id="PlasmoDB:PRELSG_0713000"/>